<dbReference type="EMBL" id="CAKOAT010056155">
    <property type="protein sequence ID" value="CAH8301956.1"/>
    <property type="molecule type" value="Genomic_DNA"/>
</dbReference>
<sequence length="238" mass="28265">MTLDISWVYQNINAQLSNPQRERKECLATFLSWFAPLSAWNGKLRKSAKATSMSFKRLKGQGGPNPFFNPHTICFFHRPVQINGKTDKIHALLTLIHHKDFQRDLRPYFNINDIKLYEEKNFAIPFTPNWLYYPIDYQMSLDEDLMFYGERRRLPSYEPKPMKQEPQEPQTQECPPEYFQDSQLPDDSMNIDEIGKMFDIDVNDDSQKTYEEPEDEYICSDDHYGCCEKHIIEFEIDH</sequence>
<evidence type="ECO:0000313" key="2">
    <source>
        <dbReference type="EMBL" id="CAH8301956.1"/>
    </source>
</evidence>
<proteinExistence type="predicted"/>
<comment type="caution">
    <text evidence="2">The sequence shown here is derived from an EMBL/GenBank/DDBJ whole genome shotgun (WGS) entry which is preliminary data.</text>
</comment>
<gene>
    <name evidence="2" type="ORF">ERUC_LOCUS3092</name>
</gene>
<evidence type="ECO:0000313" key="3">
    <source>
        <dbReference type="Proteomes" id="UP001642260"/>
    </source>
</evidence>
<dbReference type="Proteomes" id="UP001642260">
    <property type="component" value="Unassembled WGS sequence"/>
</dbReference>
<protein>
    <submittedName>
        <fullName evidence="2">Uncharacterized protein</fullName>
    </submittedName>
</protein>
<name>A0ABC8J2Z8_ERUVS</name>
<feature type="region of interest" description="Disordered" evidence="1">
    <location>
        <begin position="156"/>
        <end position="175"/>
    </location>
</feature>
<evidence type="ECO:0000256" key="1">
    <source>
        <dbReference type="SAM" id="MobiDB-lite"/>
    </source>
</evidence>
<keyword evidence="3" id="KW-1185">Reference proteome</keyword>
<reference evidence="2 3" key="1">
    <citation type="submission" date="2022-03" db="EMBL/GenBank/DDBJ databases">
        <authorList>
            <person name="Macdonald S."/>
            <person name="Ahmed S."/>
            <person name="Newling K."/>
        </authorList>
    </citation>
    <scope>NUCLEOTIDE SEQUENCE [LARGE SCALE GENOMIC DNA]</scope>
</reference>
<dbReference type="AlphaFoldDB" id="A0ABC8J2Z8"/>
<accession>A0ABC8J2Z8</accession>
<organism evidence="2 3">
    <name type="scientific">Eruca vesicaria subsp. sativa</name>
    <name type="common">Garden rocket</name>
    <name type="synonym">Eruca sativa</name>
    <dbReference type="NCBI Taxonomy" id="29727"/>
    <lineage>
        <taxon>Eukaryota</taxon>
        <taxon>Viridiplantae</taxon>
        <taxon>Streptophyta</taxon>
        <taxon>Embryophyta</taxon>
        <taxon>Tracheophyta</taxon>
        <taxon>Spermatophyta</taxon>
        <taxon>Magnoliopsida</taxon>
        <taxon>eudicotyledons</taxon>
        <taxon>Gunneridae</taxon>
        <taxon>Pentapetalae</taxon>
        <taxon>rosids</taxon>
        <taxon>malvids</taxon>
        <taxon>Brassicales</taxon>
        <taxon>Brassicaceae</taxon>
        <taxon>Brassiceae</taxon>
        <taxon>Eruca</taxon>
    </lineage>
</organism>
<feature type="compositionally biased region" description="Basic and acidic residues" evidence="1">
    <location>
        <begin position="156"/>
        <end position="166"/>
    </location>
</feature>